<dbReference type="Pfam" id="PF03952">
    <property type="entry name" value="Enolase_N"/>
    <property type="match status" value="1"/>
</dbReference>
<dbReference type="GO" id="GO:0000015">
    <property type="term" value="C:phosphopyruvate hydratase complex"/>
    <property type="evidence" value="ECO:0007669"/>
    <property type="project" value="InterPro"/>
</dbReference>
<dbReference type="FunFam" id="4.10.280.10:FF:000035">
    <property type="entry name" value="Pancreas-specific transcription factor 1a"/>
    <property type="match status" value="1"/>
</dbReference>
<dbReference type="GO" id="GO:0046983">
    <property type="term" value="F:protein dimerization activity"/>
    <property type="evidence" value="ECO:0007669"/>
    <property type="project" value="InterPro"/>
</dbReference>
<evidence type="ECO:0000256" key="5">
    <source>
        <dbReference type="ARBA" id="ARBA00022842"/>
    </source>
</evidence>
<dbReference type="SUPFAM" id="SSF51604">
    <property type="entry name" value="Enolase C-terminal domain-like"/>
    <property type="match status" value="1"/>
</dbReference>
<keyword evidence="7" id="KW-0238">DNA-binding</keyword>
<dbReference type="Pfam" id="PF00113">
    <property type="entry name" value="Enolase_C"/>
    <property type="match status" value="2"/>
</dbReference>
<dbReference type="Pfam" id="PF00010">
    <property type="entry name" value="HLH"/>
    <property type="match status" value="1"/>
</dbReference>
<dbReference type="InterPro" id="IPR036638">
    <property type="entry name" value="HLH_DNA-bd_sf"/>
</dbReference>
<protein>
    <recommendedName>
        <fullName evidence="4">Enolase</fullName>
        <ecNumber evidence="3">4.2.1.11</ecNumber>
    </recommendedName>
    <alternativeName>
        <fullName evidence="12">2-phospho-D-glycerate hydro-lyase</fullName>
    </alternativeName>
    <alternativeName>
        <fullName evidence="13">2-phosphoglycerate dehydratase</fullName>
    </alternativeName>
</protein>
<dbReference type="InterPro" id="IPR029017">
    <property type="entry name" value="Enolase-like_N"/>
</dbReference>
<dbReference type="InterPro" id="IPR000941">
    <property type="entry name" value="Enolase"/>
</dbReference>
<feature type="region of interest" description="Disordered" evidence="14">
    <location>
        <begin position="1"/>
        <end position="40"/>
    </location>
</feature>
<dbReference type="Gene3D" id="3.20.20.120">
    <property type="entry name" value="Enolase-like C-terminal domain"/>
    <property type="match status" value="2"/>
</dbReference>
<keyword evidence="5" id="KW-0460">Magnesium</keyword>
<comment type="pathway">
    <text evidence="1">Carbohydrate degradation; glycolysis; pyruvate from D-glyceraldehyde 3-phosphate: step 4/5.</text>
</comment>
<sequence>MFNMEVGGSGPRAPPSEAGAPVPVGLGASPTSGSSSDIFLYDDSSMSDGSLYASDQENHSTPRKRPIDLWLFSLAETSHIQVNIQNRLVYIRVPSAQAALALPQQQIQQRQAANMRERRRMQSINDAFEGLRAHIPTLPYEKRLSKVDTLKLAIGYISFLGELVRADRTGTEVSLPGLGKAQNKEEHKKVIIRVLDSSGCPTVEVDLVTELGLFRAAAPPGPSGPPRKGSPWRCATATPRATNGRSVAGAVKNVNTIIAPELLKMNLEVTMQKEIDEFLIALDGSDNKGRLGANAILAVSLAVLQAGAAKLGLPLYRHVAALAGTAPQLPVPLLTVLVGGCASSNRLPFQEYMVMPTGATSFAQALQMGCEIYEHVRGVLEEAARQGRHVDQRVRRHGRAGRGRGRRRGRGRGRGARAAAAAGGRRGALRLPRQGLLEGGAPGDHLRDLAKEFGVACVIDPFASEDWAAWAALSARGDVLVVGGELTQSTAKRVSMAADKRACGAVALRLGQVASVTEALAAAAAARAGRLALALADRGGAAEGAGAADAAVGLGATLLAAGRRGGSAWRGTTSCCGSRRSWAPPRGSNFQAHSLSWSRRGDRPPGHAARQGVGARRPPHLHRRASGQGAAEIKVATHQDKEPLR</sequence>
<dbReference type="SMART" id="SM00353">
    <property type="entry name" value="HLH"/>
    <property type="match status" value="1"/>
</dbReference>
<keyword evidence="6" id="KW-0805">Transcription regulation</keyword>
<evidence type="ECO:0000256" key="2">
    <source>
        <dbReference type="ARBA" id="ARBA00009604"/>
    </source>
</evidence>
<name>A0A8S4GCE5_PLUXY</name>
<keyword evidence="9" id="KW-0804">Transcription</keyword>
<feature type="region of interest" description="Disordered" evidence="14">
    <location>
        <begin position="387"/>
        <end position="426"/>
    </location>
</feature>
<feature type="compositionally biased region" description="Polar residues" evidence="14">
    <location>
        <begin position="588"/>
        <end position="597"/>
    </location>
</feature>
<evidence type="ECO:0000259" key="15">
    <source>
        <dbReference type="PROSITE" id="PS50888"/>
    </source>
</evidence>
<dbReference type="InterPro" id="IPR036849">
    <property type="entry name" value="Enolase-like_C_sf"/>
</dbReference>
<dbReference type="Gene3D" id="4.10.280.10">
    <property type="entry name" value="Helix-loop-helix DNA-binding domain"/>
    <property type="match status" value="1"/>
</dbReference>
<dbReference type="SMART" id="SM01193">
    <property type="entry name" value="Enolase_N"/>
    <property type="match status" value="1"/>
</dbReference>
<reference evidence="16" key="1">
    <citation type="submission" date="2020-11" db="EMBL/GenBank/DDBJ databases">
        <authorList>
            <person name="Whiteford S."/>
        </authorList>
    </citation>
    <scope>NUCLEOTIDE SEQUENCE</scope>
</reference>
<keyword evidence="8" id="KW-0324">Glycolysis</keyword>
<dbReference type="GO" id="GO:0006096">
    <property type="term" value="P:glycolytic process"/>
    <property type="evidence" value="ECO:0007669"/>
    <property type="project" value="UniProtKB-KW"/>
</dbReference>
<dbReference type="InterPro" id="IPR020810">
    <property type="entry name" value="Enolase_C"/>
</dbReference>
<evidence type="ECO:0000256" key="11">
    <source>
        <dbReference type="ARBA" id="ARBA00023242"/>
    </source>
</evidence>
<dbReference type="InterPro" id="IPR011598">
    <property type="entry name" value="bHLH_dom"/>
</dbReference>
<comment type="caution">
    <text evidence="16">The sequence shown here is derived from an EMBL/GenBank/DDBJ whole genome shotgun (WGS) entry which is preliminary data.</text>
</comment>
<evidence type="ECO:0000256" key="13">
    <source>
        <dbReference type="ARBA" id="ARBA00032132"/>
    </source>
</evidence>
<dbReference type="GO" id="GO:0003677">
    <property type="term" value="F:DNA binding"/>
    <property type="evidence" value="ECO:0007669"/>
    <property type="project" value="UniProtKB-KW"/>
</dbReference>
<feature type="compositionally biased region" description="Basic residues" evidence="14">
    <location>
        <begin position="394"/>
        <end position="415"/>
    </location>
</feature>
<evidence type="ECO:0000256" key="9">
    <source>
        <dbReference type="ARBA" id="ARBA00023163"/>
    </source>
</evidence>
<keyword evidence="11" id="KW-0539">Nucleus</keyword>
<dbReference type="PROSITE" id="PS50888">
    <property type="entry name" value="BHLH"/>
    <property type="match status" value="1"/>
</dbReference>
<dbReference type="Gene3D" id="3.30.390.10">
    <property type="entry name" value="Enolase-like, N-terminal domain"/>
    <property type="match status" value="1"/>
</dbReference>
<evidence type="ECO:0000313" key="17">
    <source>
        <dbReference type="Proteomes" id="UP000653454"/>
    </source>
</evidence>
<accession>A0A8S4GCE5</accession>
<dbReference type="Proteomes" id="UP000653454">
    <property type="component" value="Unassembled WGS sequence"/>
</dbReference>
<evidence type="ECO:0000256" key="7">
    <source>
        <dbReference type="ARBA" id="ARBA00023125"/>
    </source>
</evidence>
<evidence type="ECO:0000256" key="4">
    <source>
        <dbReference type="ARBA" id="ARBA00017068"/>
    </source>
</evidence>
<dbReference type="GO" id="GO:0004634">
    <property type="term" value="F:phosphopyruvate hydratase activity"/>
    <property type="evidence" value="ECO:0007669"/>
    <property type="project" value="UniProtKB-EC"/>
</dbReference>
<dbReference type="PANTHER" id="PTHR11902:SF1">
    <property type="entry name" value="ENOLASE"/>
    <property type="match status" value="1"/>
</dbReference>
<evidence type="ECO:0000256" key="6">
    <source>
        <dbReference type="ARBA" id="ARBA00023015"/>
    </source>
</evidence>
<dbReference type="SUPFAM" id="SSF54826">
    <property type="entry name" value="Enolase N-terminal domain-like"/>
    <property type="match status" value="1"/>
</dbReference>
<dbReference type="AlphaFoldDB" id="A0A8S4GCE5"/>
<feature type="compositionally biased region" description="Basic and acidic residues" evidence="14">
    <location>
        <begin position="635"/>
        <end position="645"/>
    </location>
</feature>
<evidence type="ECO:0000256" key="3">
    <source>
        <dbReference type="ARBA" id="ARBA00012058"/>
    </source>
</evidence>
<dbReference type="SUPFAM" id="SSF47459">
    <property type="entry name" value="HLH, helix-loop-helix DNA-binding domain"/>
    <property type="match status" value="1"/>
</dbReference>
<dbReference type="SMART" id="SM01192">
    <property type="entry name" value="Enolase_C"/>
    <property type="match status" value="1"/>
</dbReference>
<dbReference type="EC" id="4.2.1.11" evidence="3"/>
<evidence type="ECO:0000313" key="16">
    <source>
        <dbReference type="EMBL" id="CAG9137561.1"/>
    </source>
</evidence>
<gene>
    <name evidence="16" type="ORF">PLXY2_LOCUS15814</name>
</gene>
<proteinExistence type="inferred from homology"/>
<evidence type="ECO:0000256" key="14">
    <source>
        <dbReference type="SAM" id="MobiDB-lite"/>
    </source>
</evidence>
<dbReference type="InterPro" id="IPR020811">
    <property type="entry name" value="Enolase_N"/>
</dbReference>
<comment type="similarity">
    <text evidence="2">Belongs to the enolase family.</text>
</comment>
<dbReference type="PRINTS" id="PR00148">
    <property type="entry name" value="ENOLASE"/>
</dbReference>
<evidence type="ECO:0000256" key="10">
    <source>
        <dbReference type="ARBA" id="ARBA00023239"/>
    </source>
</evidence>
<keyword evidence="17" id="KW-1185">Reference proteome</keyword>
<evidence type="ECO:0000256" key="8">
    <source>
        <dbReference type="ARBA" id="ARBA00023152"/>
    </source>
</evidence>
<evidence type="ECO:0000256" key="12">
    <source>
        <dbReference type="ARBA" id="ARBA00031125"/>
    </source>
</evidence>
<dbReference type="GO" id="GO:0000287">
    <property type="term" value="F:magnesium ion binding"/>
    <property type="evidence" value="ECO:0007669"/>
    <property type="project" value="InterPro"/>
</dbReference>
<feature type="region of interest" description="Disordered" evidence="14">
    <location>
        <begin position="566"/>
        <end position="645"/>
    </location>
</feature>
<dbReference type="EMBL" id="CAJHNJ030000286">
    <property type="protein sequence ID" value="CAG9137561.1"/>
    <property type="molecule type" value="Genomic_DNA"/>
</dbReference>
<dbReference type="PANTHER" id="PTHR11902">
    <property type="entry name" value="ENOLASE"/>
    <property type="match status" value="1"/>
</dbReference>
<dbReference type="CDD" id="cd11417">
    <property type="entry name" value="bHLH_TS_PTF1A"/>
    <property type="match status" value="1"/>
</dbReference>
<feature type="domain" description="BHLH" evidence="15">
    <location>
        <begin position="108"/>
        <end position="160"/>
    </location>
</feature>
<organism evidence="16 17">
    <name type="scientific">Plutella xylostella</name>
    <name type="common">Diamondback moth</name>
    <name type="synonym">Plutella maculipennis</name>
    <dbReference type="NCBI Taxonomy" id="51655"/>
    <lineage>
        <taxon>Eukaryota</taxon>
        <taxon>Metazoa</taxon>
        <taxon>Ecdysozoa</taxon>
        <taxon>Arthropoda</taxon>
        <taxon>Hexapoda</taxon>
        <taxon>Insecta</taxon>
        <taxon>Pterygota</taxon>
        <taxon>Neoptera</taxon>
        <taxon>Endopterygota</taxon>
        <taxon>Lepidoptera</taxon>
        <taxon>Glossata</taxon>
        <taxon>Ditrysia</taxon>
        <taxon>Yponomeutoidea</taxon>
        <taxon>Plutellidae</taxon>
        <taxon>Plutella</taxon>
    </lineage>
</organism>
<keyword evidence="10" id="KW-0456">Lyase</keyword>
<evidence type="ECO:0000256" key="1">
    <source>
        <dbReference type="ARBA" id="ARBA00005031"/>
    </source>
</evidence>